<accession>W8T7E4</accession>
<evidence type="ECO:0000313" key="4">
    <source>
        <dbReference type="EMBL" id="AHM56810.1"/>
    </source>
</evidence>
<dbReference type="Pfam" id="PF03358">
    <property type="entry name" value="FMN_red"/>
    <property type="match status" value="1"/>
</dbReference>
<dbReference type="Proteomes" id="UP000019591">
    <property type="component" value="Chromosome"/>
</dbReference>
<dbReference type="SUPFAM" id="SSF52218">
    <property type="entry name" value="Flavoproteins"/>
    <property type="match status" value="1"/>
</dbReference>
<dbReference type="AlphaFoldDB" id="W8T7E4"/>
<dbReference type="PANTHER" id="PTHR43278:SF4">
    <property type="entry name" value="NAD(P)H-DEPENDENT FMN-CONTAINING OXIDOREDUCTASE YWQN-RELATED"/>
    <property type="match status" value="1"/>
</dbReference>
<gene>
    <name evidence="4" type="ORF">EAL2_c15150</name>
</gene>
<protein>
    <submittedName>
        <fullName evidence="4">NADPH-dependent FMN reductase</fullName>
    </submittedName>
</protein>
<dbReference type="STRING" id="1286171.EAL2_c15150"/>
<dbReference type="PANTHER" id="PTHR43278">
    <property type="entry name" value="NAD(P)H-DEPENDENT FMN-CONTAINING OXIDOREDUCTASE YWQN-RELATED"/>
    <property type="match status" value="1"/>
</dbReference>
<keyword evidence="5" id="KW-1185">Reference proteome</keyword>
<sequence>MENVYIVSADGYSEQLSHMIGAASGSCKRIYVHDAGHAGELAGKRIIFAAEPNEIGVDLKLLQLLLDIVEVSPRAFEGSVGALIVHSKSEIYTKSCATHLIFVANQMGCAFIGHPLVEAVRGLKNYSTWKKVFKENTLSEICMMQCEKLGQRLMEYKPVRSQAPKITVLHSSSRKTSNTLMLWNMVEENLVKMGCAVRQIHVENENLTDCRGCSFKLCMHYGEQKSCFYGGLVVQEVFPAVEECDALVLLCPNYNDSIAANLMAVINRLTALYRQMSFYEKALFGVVVSGNSGNDSVARQLLGALNINKGFRLPPEFALMEIANDPGSIKRVQDIRKRAESFAEMIVREIKK</sequence>
<proteinExistence type="predicted"/>
<reference evidence="4 5" key="1">
    <citation type="journal article" date="2014" name="Genome Announc.">
        <title>Complete Genome Sequence of Amino Acid-Utilizing Eubacterium acidaminophilum al-2 (DSM 3953).</title>
        <authorList>
            <person name="Poehlein A."/>
            <person name="Andreesen J.R."/>
            <person name="Daniel R."/>
        </authorList>
    </citation>
    <scope>NUCLEOTIDE SEQUENCE [LARGE SCALE GENOMIC DNA]</scope>
    <source>
        <strain evidence="4 5">DSM 3953</strain>
    </source>
</reference>
<dbReference type="InterPro" id="IPR029039">
    <property type="entry name" value="Flavoprotein-like_sf"/>
</dbReference>
<name>W8T7E4_PEPAC</name>
<dbReference type="KEGG" id="eac:EAL2_c15150"/>
<keyword evidence="2" id="KW-0288">FMN</keyword>
<dbReference type="InterPro" id="IPR051796">
    <property type="entry name" value="ISF_SsuE-like"/>
</dbReference>
<feature type="domain" description="NADPH-dependent FMN reductase-like" evidence="3">
    <location>
        <begin position="164"/>
        <end position="319"/>
    </location>
</feature>
<dbReference type="Gene3D" id="3.40.50.360">
    <property type="match status" value="1"/>
</dbReference>
<evidence type="ECO:0000259" key="3">
    <source>
        <dbReference type="Pfam" id="PF03358"/>
    </source>
</evidence>
<evidence type="ECO:0000256" key="1">
    <source>
        <dbReference type="ARBA" id="ARBA00022630"/>
    </source>
</evidence>
<dbReference type="HOGENOM" id="CLU_045099_0_0_9"/>
<dbReference type="RefSeq" id="WP_025435791.1">
    <property type="nucleotide sequence ID" value="NZ_CP007452.1"/>
</dbReference>
<dbReference type="GO" id="GO:0016491">
    <property type="term" value="F:oxidoreductase activity"/>
    <property type="evidence" value="ECO:0007669"/>
    <property type="project" value="InterPro"/>
</dbReference>
<dbReference type="eggNOG" id="COG0431">
    <property type="taxonomic scope" value="Bacteria"/>
</dbReference>
<organism evidence="4 5">
    <name type="scientific">Peptoclostridium acidaminophilum DSM 3953</name>
    <dbReference type="NCBI Taxonomy" id="1286171"/>
    <lineage>
        <taxon>Bacteria</taxon>
        <taxon>Bacillati</taxon>
        <taxon>Bacillota</taxon>
        <taxon>Clostridia</taxon>
        <taxon>Peptostreptococcales</taxon>
        <taxon>Peptoclostridiaceae</taxon>
        <taxon>Peptoclostridium</taxon>
    </lineage>
</organism>
<evidence type="ECO:0000256" key="2">
    <source>
        <dbReference type="ARBA" id="ARBA00022643"/>
    </source>
</evidence>
<dbReference type="InterPro" id="IPR005025">
    <property type="entry name" value="FMN_Rdtase-like_dom"/>
</dbReference>
<dbReference type="EMBL" id="CP007452">
    <property type="protein sequence ID" value="AHM56810.1"/>
    <property type="molecule type" value="Genomic_DNA"/>
</dbReference>
<evidence type="ECO:0000313" key="5">
    <source>
        <dbReference type="Proteomes" id="UP000019591"/>
    </source>
</evidence>
<keyword evidence="1" id="KW-0285">Flavoprotein</keyword>
<dbReference type="PATRIC" id="fig|1286171.3.peg.1466"/>